<dbReference type="RefSeq" id="WP_343992522.1">
    <property type="nucleotide sequence ID" value="NZ_BAAANB010000021.1"/>
</dbReference>
<evidence type="ECO:0000256" key="1">
    <source>
        <dbReference type="ARBA" id="ARBA00004651"/>
    </source>
</evidence>
<evidence type="ECO:0000256" key="4">
    <source>
        <dbReference type="ARBA" id="ARBA00022692"/>
    </source>
</evidence>
<evidence type="ECO:0000256" key="3">
    <source>
        <dbReference type="ARBA" id="ARBA00022475"/>
    </source>
</evidence>
<keyword evidence="9" id="KW-1185">Reference proteome</keyword>
<feature type="transmembrane region" description="Helical" evidence="7">
    <location>
        <begin position="70"/>
        <end position="89"/>
    </location>
</feature>
<evidence type="ECO:0000313" key="8">
    <source>
        <dbReference type="EMBL" id="GAA2035974.1"/>
    </source>
</evidence>
<dbReference type="Proteomes" id="UP001501285">
    <property type="component" value="Unassembled WGS sequence"/>
</dbReference>
<dbReference type="Pfam" id="PF03994">
    <property type="entry name" value="DUF350"/>
    <property type="match status" value="1"/>
</dbReference>
<protein>
    <recommendedName>
        <fullName evidence="10">DUF350 domain-containing protein</fullName>
    </recommendedName>
</protein>
<sequence length="90" mass="8889">MLASGFLGLGGIVFTAIWVNGSGAVGEALGSTVVFGLLGVVLQALAFRLLDLVTPGDMAELVTQRESHPAALVAAAAQAAVSLVVVASIA</sequence>
<evidence type="ECO:0000256" key="2">
    <source>
        <dbReference type="ARBA" id="ARBA00005779"/>
    </source>
</evidence>
<proteinExistence type="inferred from homology"/>
<reference evidence="9" key="1">
    <citation type="journal article" date="2019" name="Int. J. Syst. Evol. Microbiol.">
        <title>The Global Catalogue of Microorganisms (GCM) 10K type strain sequencing project: providing services to taxonomists for standard genome sequencing and annotation.</title>
        <authorList>
            <consortium name="The Broad Institute Genomics Platform"/>
            <consortium name="The Broad Institute Genome Sequencing Center for Infectious Disease"/>
            <person name="Wu L."/>
            <person name="Ma J."/>
        </authorList>
    </citation>
    <scope>NUCLEOTIDE SEQUENCE [LARGE SCALE GENOMIC DNA]</scope>
    <source>
        <strain evidence="9">JCM 14283</strain>
    </source>
</reference>
<evidence type="ECO:0008006" key="10">
    <source>
        <dbReference type="Google" id="ProtNLM"/>
    </source>
</evidence>
<comment type="caution">
    <text evidence="8">The sequence shown here is derived from an EMBL/GenBank/DDBJ whole genome shotgun (WGS) entry which is preliminary data.</text>
</comment>
<evidence type="ECO:0000313" key="9">
    <source>
        <dbReference type="Proteomes" id="UP001501285"/>
    </source>
</evidence>
<keyword evidence="6 7" id="KW-0472">Membrane</keyword>
<dbReference type="EMBL" id="BAAANB010000021">
    <property type="protein sequence ID" value="GAA2035974.1"/>
    <property type="molecule type" value="Genomic_DNA"/>
</dbReference>
<accession>A0ABP5FZM3</accession>
<evidence type="ECO:0000256" key="5">
    <source>
        <dbReference type="ARBA" id="ARBA00022989"/>
    </source>
</evidence>
<comment type="subcellular location">
    <subcellularLocation>
        <location evidence="1">Cell membrane</location>
        <topology evidence="1">Multi-pass membrane protein</topology>
    </subcellularLocation>
</comment>
<evidence type="ECO:0000256" key="7">
    <source>
        <dbReference type="SAM" id="Phobius"/>
    </source>
</evidence>
<keyword evidence="3" id="KW-1003">Cell membrane</keyword>
<evidence type="ECO:0000256" key="6">
    <source>
        <dbReference type="ARBA" id="ARBA00023136"/>
    </source>
</evidence>
<feature type="transmembrane region" description="Helical" evidence="7">
    <location>
        <begin position="32"/>
        <end position="50"/>
    </location>
</feature>
<name>A0ABP5FZM3_9MICO</name>
<comment type="similarity">
    <text evidence="2">Belongs to the UPF0719 family.</text>
</comment>
<feature type="transmembrane region" description="Helical" evidence="7">
    <location>
        <begin position="6"/>
        <end position="25"/>
    </location>
</feature>
<organism evidence="8 9">
    <name type="scientific">Terrabacter terrae</name>
    <dbReference type="NCBI Taxonomy" id="318434"/>
    <lineage>
        <taxon>Bacteria</taxon>
        <taxon>Bacillati</taxon>
        <taxon>Actinomycetota</taxon>
        <taxon>Actinomycetes</taxon>
        <taxon>Micrococcales</taxon>
        <taxon>Intrasporangiaceae</taxon>
        <taxon>Terrabacter</taxon>
    </lineage>
</organism>
<keyword evidence="5 7" id="KW-1133">Transmembrane helix</keyword>
<dbReference type="InterPro" id="IPR007140">
    <property type="entry name" value="DUF350"/>
</dbReference>
<keyword evidence="4 7" id="KW-0812">Transmembrane</keyword>
<gene>
    <name evidence="8" type="ORF">GCM10009740_28830</name>
</gene>